<dbReference type="PROSITE" id="PS51186">
    <property type="entry name" value="GNAT"/>
    <property type="match status" value="1"/>
</dbReference>
<proteinExistence type="predicted"/>
<evidence type="ECO:0000313" key="3">
    <source>
        <dbReference type="Proteomes" id="UP000503820"/>
    </source>
</evidence>
<dbReference type="Pfam" id="PF00583">
    <property type="entry name" value="Acetyltransf_1"/>
    <property type="match status" value="1"/>
</dbReference>
<gene>
    <name evidence="2" type="ORF">DSM19430T_19980</name>
</gene>
<dbReference type="SUPFAM" id="SSF55729">
    <property type="entry name" value="Acyl-CoA N-acyltransferases (Nat)"/>
    <property type="match status" value="1"/>
</dbReference>
<dbReference type="Gene3D" id="3.40.630.30">
    <property type="match status" value="1"/>
</dbReference>
<dbReference type="InterPro" id="IPR000182">
    <property type="entry name" value="GNAT_dom"/>
</dbReference>
<evidence type="ECO:0000313" key="2">
    <source>
        <dbReference type="EMBL" id="GFM37314.1"/>
    </source>
</evidence>
<reference evidence="2 3" key="1">
    <citation type="submission" date="2020-05" db="EMBL/GenBank/DDBJ databases">
        <title>Draft genome sequence of Desulfovibrio psychrotolerans JS1T.</title>
        <authorList>
            <person name="Ueno A."/>
            <person name="Tamazawa S."/>
            <person name="Tamamura S."/>
            <person name="Murakami T."/>
            <person name="Kiyama T."/>
            <person name="Inomata H."/>
            <person name="Amano Y."/>
            <person name="Miyakawa K."/>
            <person name="Tamaki H."/>
            <person name="Naganuma T."/>
            <person name="Kaneko K."/>
        </authorList>
    </citation>
    <scope>NUCLEOTIDE SEQUENCE [LARGE SCALE GENOMIC DNA]</scope>
    <source>
        <strain evidence="2 3">JS1</strain>
    </source>
</reference>
<dbReference type="AlphaFoldDB" id="A0A7J0BWF9"/>
<evidence type="ECO:0000259" key="1">
    <source>
        <dbReference type="PROSITE" id="PS51186"/>
    </source>
</evidence>
<name>A0A7J0BWF9_9BACT</name>
<keyword evidence="3" id="KW-1185">Reference proteome</keyword>
<dbReference type="Proteomes" id="UP000503820">
    <property type="component" value="Unassembled WGS sequence"/>
</dbReference>
<comment type="caution">
    <text evidence="2">The sequence shown here is derived from an EMBL/GenBank/DDBJ whole genome shotgun (WGS) entry which is preliminary data.</text>
</comment>
<dbReference type="CDD" id="cd04301">
    <property type="entry name" value="NAT_SF"/>
    <property type="match status" value="1"/>
</dbReference>
<protein>
    <recommendedName>
        <fullName evidence="1">N-acetyltransferase domain-containing protein</fullName>
    </recommendedName>
</protein>
<sequence length="199" mass="21918">MGKLGELGRLVCRGEVPFILRRVRNRMYAVWHMELLEAARTEPLGVRVPEGMTIRDAGAEDVPAIARIWPESFMPSGLRHADAASVITKHMNEAMGCYVLEDSGRVVSVLFIKDAYAWNREPAIEIAKCATDDACRGQGLIGYLIRHAVSAAGEGCRVFAQVMKGNHASVRSFAKAGFRSAGVLESRYLLGLTRYRIVP</sequence>
<dbReference type="InterPro" id="IPR016181">
    <property type="entry name" value="Acyl_CoA_acyltransferase"/>
</dbReference>
<organism evidence="2 3">
    <name type="scientific">Desulfovibrio psychrotolerans</name>
    <dbReference type="NCBI Taxonomy" id="415242"/>
    <lineage>
        <taxon>Bacteria</taxon>
        <taxon>Pseudomonadati</taxon>
        <taxon>Thermodesulfobacteriota</taxon>
        <taxon>Desulfovibrionia</taxon>
        <taxon>Desulfovibrionales</taxon>
        <taxon>Desulfovibrionaceae</taxon>
        <taxon>Desulfovibrio</taxon>
    </lineage>
</organism>
<accession>A0A7J0BWF9</accession>
<feature type="domain" description="N-acetyltransferase" evidence="1">
    <location>
        <begin position="52"/>
        <end position="195"/>
    </location>
</feature>
<dbReference type="EMBL" id="BLVP01000008">
    <property type="protein sequence ID" value="GFM37314.1"/>
    <property type="molecule type" value="Genomic_DNA"/>
</dbReference>
<dbReference type="GO" id="GO:0016747">
    <property type="term" value="F:acyltransferase activity, transferring groups other than amino-acyl groups"/>
    <property type="evidence" value="ECO:0007669"/>
    <property type="project" value="InterPro"/>
</dbReference>